<feature type="compositionally biased region" description="Acidic residues" evidence="1">
    <location>
        <begin position="932"/>
        <end position="941"/>
    </location>
</feature>
<protein>
    <recommendedName>
        <fullName evidence="2">AHC1-like C2H2 zinc-finger domain-containing protein</fullName>
    </recommendedName>
</protein>
<feature type="region of interest" description="Disordered" evidence="1">
    <location>
        <begin position="226"/>
        <end position="247"/>
    </location>
</feature>
<sequence length="1083" mass="118095">MRGIIELKIATRFGEAKIRIVTRIGGWDNGWSLDQQTLSAPGFFEHRNRSGWSGCRRLGFPGKEAFFYDSCPANTHGVWAAATLLKSIPLRKAHKADCYDVLRANHLPALGPIVARDSCLWERFKVFFEIQLASGRVDEGTHPRQLGKAAQLDQAAAAYNAFISLRAHPTLPLVFIQVPPTRLGSSLRSGAFFGLATRYATHHQPLLPVLIPLFFCSSSSPPNHLSLNHQPDVSAKQHQPNATRTPYGNCDRRILGFTCLAFGHNPSHSHQSAGFRPPTIFFPLGLQYLASAFGDVHLASPRSHRTHFGYVSSGCGSAHLHHLWSHILVSWLVVVNIDREALTGRSTPPHLPPSLSHPPLPSEHSMLTSFRFWGAERGSDKFGVDAQPMSVTDSIQLSDGSRPAFTPPSSSPVRSQKRCRRKVHESHPDAKLDESPAAKRARVDALSARKMSVPYSCPDASSTGLPHGTIDTEKARDTIRYQFGLEILLKHNELRLINQELAKCQVALEQLRRCHLIPYPTACPTPDQMLEIASGKGPALRNPPDELVPQWAPPFGVVDGPYARHYAKWLIPDPKFDGMQCQWPPLSETVTGRTRTSTEGRMTRNSTVDTGGSSNRTRPPRGMSSQKLQSLSSGYAQPKEKAGPCVLKRTDGQTVKLVCLDCHRENFSSTQGFINHCRIAHRRDFKSHEEAAVHCGHVIQVDGSGGVVAEERETTSAASNTQPSGLVHPFAQPQLTDQQAYLALLSRIDASLELYHQGKLPGVADIPTAASEEANQTESKFVSASQTPHLSRLMGKRKFQGNLADLVSETKQKISLDDMSPPGDECEETDNAAASVDSSAVTTPATTRAPVTIRVPARTALSSATQSGSTRPASSKGRSQRTGFASPPISLADNEGDSGTIVLSDDDIDVDMDANLSPNTLVSNNAPSLVSDDGEYDESDDASSVTSDSDGLEAESVSDVAEINIEEDHEPPRSLRHHRTTGGVGSGTAMRLKKEETKHVTLVNPCALAFWRSRLAQRHIPSSDEVTNLDFVTTPWILCSPSATGWSEETCSVERSAPVILVHLFGRSHGTIDYGRCLAFDSD</sequence>
<accession>A0A3N2Q3E4</accession>
<evidence type="ECO:0000313" key="3">
    <source>
        <dbReference type="EMBL" id="ROT41188.1"/>
    </source>
</evidence>
<name>A0A3N2Q3E4_SODAK</name>
<feature type="compositionally biased region" description="Basic and acidic residues" evidence="1">
    <location>
        <begin position="425"/>
        <end position="439"/>
    </location>
</feature>
<evidence type="ECO:0000313" key="4">
    <source>
        <dbReference type="Proteomes" id="UP000272025"/>
    </source>
</evidence>
<dbReference type="OrthoDB" id="5355528at2759"/>
<feature type="compositionally biased region" description="Polar residues" evidence="1">
    <location>
        <begin position="916"/>
        <end position="928"/>
    </location>
</feature>
<dbReference type="GeneID" id="39583336"/>
<dbReference type="Proteomes" id="UP000272025">
    <property type="component" value="Unassembled WGS sequence"/>
</dbReference>
<feature type="compositionally biased region" description="Basic residues" evidence="1">
    <location>
        <begin position="415"/>
        <end position="424"/>
    </location>
</feature>
<gene>
    <name evidence="3" type="ORF">SODALDRAFT_376890</name>
</gene>
<dbReference type="RefSeq" id="XP_028468994.1">
    <property type="nucleotide sequence ID" value="XM_028614859.1"/>
</dbReference>
<dbReference type="STRING" id="1314773.A0A3N2Q3E4"/>
<dbReference type="AlphaFoldDB" id="A0A3N2Q3E4"/>
<organism evidence="3 4">
    <name type="scientific">Sodiomyces alkalinus (strain CBS 110278 / VKM F-3762 / F11)</name>
    <name type="common">Alkaliphilic filamentous fungus</name>
    <dbReference type="NCBI Taxonomy" id="1314773"/>
    <lineage>
        <taxon>Eukaryota</taxon>
        <taxon>Fungi</taxon>
        <taxon>Dikarya</taxon>
        <taxon>Ascomycota</taxon>
        <taxon>Pezizomycotina</taxon>
        <taxon>Sordariomycetes</taxon>
        <taxon>Hypocreomycetidae</taxon>
        <taxon>Glomerellales</taxon>
        <taxon>Plectosphaerellaceae</taxon>
        <taxon>Sodiomyces</taxon>
    </lineage>
</organism>
<dbReference type="InterPro" id="IPR058706">
    <property type="entry name" value="zf-C2H2_AHC1-like"/>
</dbReference>
<evidence type="ECO:0000259" key="2">
    <source>
        <dbReference type="Pfam" id="PF25909"/>
    </source>
</evidence>
<feature type="domain" description="AHC1-like C2H2 zinc-finger" evidence="2">
    <location>
        <begin position="641"/>
        <end position="700"/>
    </location>
</feature>
<reference evidence="3 4" key="1">
    <citation type="journal article" date="2018" name="Mol. Ecol.">
        <title>The obligate alkalophilic soda-lake fungus Sodiomyces alkalinus has shifted to a protein diet.</title>
        <authorList>
            <person name="Grum-Grzhimaylo A.A."/>
            <person name="Falkoski D.L."/>
            <person name="van den Heuvel J."/>
            <person name="Valero-Jimenez C.A."/>
            <person name="Min B."/>
            <person name="Choi I.G."/>
            <person name="Lipzen A."/>
            <person name="Daum C.G."/>
            <person name="Aanen D.K."/>
            <person name="Tsang A."/>
            <person name="Henrissat B."/>
            <person name="Bilanenko E.N."/>
            <person name="de Vries R.P."/>
            <person name="van Kan J.A.L."/>
            <person name="Grigoriev I.V."/>
            <person name="Debets A.J.M."/>
        </authorList>
    </citation>
    <scope>NUCLEOTIDE SEQUENCE [LARGE SCALE GENOMIC DNA]</scope>
    <source>
        <strain evidence="3 4">F11</strain>
    </source>
</reference>
<feature type="compositionally biased region" description="Low complexity" evidence="1">
    <location>
        <begin position="831"/>
        <end position="852"/>
    </location>
</feature>
<feature type="region of interest" description="Disordered" evidence="1">
    <location>
        <begin position="394"/>
        <end position="439"/>
    </location>
</feature>
<keyword evidence="4" id="KW-1185">Reference proteome</keyword>
<dbReference type="Pfam" id="PF25909">
    <property type="entry name" value="zf-C2H2_AHC1"/>
    <property type="match status" value="1"/>
</dbReference>
<feature type="compositionally biased region" description="Polar residues" evidence="1">
    <location>
        <begin position="860"/>
        <end position="883"/>
    </location>
</feature>
<feature type="compositionally biased region" description="Polar residues" evidence="1">
    <location>
        <begin position="603"/>
        <end position="635"/>
    </location>
</feature>
<dbReference type="EMBL" id="ML119052">
    <property type="protein sequence ID" value="ROT41188.1"/>
    <property type="molecule type" value="Genomic_DNA"/>
</dbReference>
<feature type="compositionally biased region" description="Polar residues" evidence="1">
    <location>
        <begin position="236"/>
        <end position="246"/>
    </location>
</feature>
<feature type="region of interest" description="Disordered" evidence="1">
    <location>
        <begin position="582"/>
        <end position="641"/>
    </location>
</feature>
<proteinExistence type="predicted"/>
<evidence type="ECO:0000256" key="1">
    <source>
        <dbReference type="SAM" id="MobiDB-lite"/>
    </source>
</evidence>
<feature type="region of interest" description="Disordered" evidence="1">
    <location>
        <begin position="814"/>
        <end position="989"/>
    </location>
</feature>